<proteinExistence type="predicted"/>
<accession>A0A6A5KQY5</accession>
<dbReference type="AlphaFoldDB" id="A0A6A5KQY5"/>
<name>A0A6A5KQY5_9PLEO</name>
<evidence type="ECO:0000313" key="3">
    <source>
        <dbReference type="Proteomes" id="UP000800040"/>
    </source>
</evidence>
<keyword evidence="3" id="KW-1185">Reference proteome</keyword>
<evidence type="ECO:0000256" key="1">
    <source>
        <dbReference type="SAM" id="SignalP"/>
    </source>
</evidence>
<organism evidence="2 3">
    <name type="scientific">Decorospora gaudefroyi</name>
    <dbReference type="NCBI Taxonomy" id="184978"/>
    <lineage>
        <taxon>Eukaryota</taxon>
        <taxon>Fungi</taxon>
        <taxon>Dikarya</taxon>
        <taxon>Ascomycota</taxon>
        <taxon>Pezizomycotina</taxon>
        <taxon>Dothideomycetes</taxon>
        <taxon>Pleosporomycetidae</taxon>
        <taxon>Pleosporales</taxon>
        <taxon>Pleosporineae</taxon>
        <taxon>Pleosporaceae</taxon>
        <taxon>Decorospora</taxon>
    </lineage>
</organism>
<evidence type="ECO:0000313" key="2">
    <source>
        <dbReference type="EMBL" id="KAF1836073.1"/>
    </source>
</evidence>
<reference evidence="2" key="1">
    <citation type="submission" date="2020-01" db="EMBL/GenBank/DDBJ databases">
        <authorList>
            <consortium name="DOE Joint Genome Institute"/>
            <person name="Haridas S."/>
            <person name="Albert R."/>
            <person name="Binder M."/>
            <person name="Bloem J."/>
            <person name="Labutti K."/>
            <person name="Salamov A."/>
            <person name="Andreopoulos B."/>
            <person name="Baker S.E."/>
            <person name="Barry K."/>
            <person name="Bills G."/>
            <person name="Bluhm B.H."/>
            <person name="Cannon C."/>
            <person name="Castanera R."/>
            <person name="Culley D.E."/>
            <person name="Daum C."/>
            <person name="Ezra D."/>
            <person name="Gonzalez J.B."/>
            <person name="Henrissat B."/>
            <person name="Kuo A."/>
            <person name="Liang C."/>
            <person name="Lipzen A."/>
            <person name="Lutzoni F."/>
            <person name="Magnuson J."/>
            <person name="Mondo S."/>
            <person name="Nolan M."/>
            <person name="Ohm R."/>
            <person name="Pangilinan J."/>
            <person name="Park H.-J."/>
            <person name="Ramirez L."/>
            <person name="Alfaro M."/>
            <person name="Sun H."/>
            <person name="Tritt A."/>
            <person name="Yoshinaga Y."/>
            <person name="Zwiers L.-H."/>
            <person name="Turgeon B.G."/>
            <person name="Goodwin S.B."/>
            <person name="Spatafora J.W."/>
            <person name="Crous P.W."/>
            <person name="Grigoriev I.V."/>
        </authorList>
    </citation>
    <scope>NUCLEOTIDE SEQUENCE</scope>
    <source>
        <strain evidence="2">P77</strain>
    </source>
</reference>
<dbReference type="EMBL" id="ML975278">
    <property type="protein sequence ID" value="KAF1836073.1"/>
    <property type="molecule type" value="Genomic_DNA"/>
</dbReference>
<feature type="chain" id="PRO_5025537461" evidence="1">
    <location>
        <begin position="23"/>
        <end position="138"/>
    </location>
</feature>
<gene>
    <name evidence="2" type="ORF">BDW02DRAFT_596737</name>
</gene>
<feature type="signal peptide" evidence="1">
    <location>
        <begin position="1"/>
        <end position="22"/>
    </location>
</feature>
<sequence length="138" mass="15643">MSPSAISLLLTALFLSLNPTLSTPTAQPTSQPQIPFTSSTWKLYAWDTAACDEEDTATATVTAHGPNQHDDRCAQDEIKEFLFYNLEAQYRICLFEDLYCGTLLDRVKPELYCLDAEKRVQSWRVRSKNDDCVDGRED</sequence>
<protein>
    <submittedName>
        <fullName evidence="2">Uncharacterized protein</fullName>
    </submittedName>
</protein>
<keyword evidence="1" id="KW-0732">Signal</keyword>
<dbReference type="Proteomes" id="UP000800040">
    <property type="component" value="Unassembled WGS sequence"/>
</dbReference>